<dbReference type="KEGG" id="lmoi:VV02_16115"/>
<protein>
    <recommendedName>
        <fullName evidence="5">DUF2599 domain-containing protein</fullName>
    </recommendedName>
</protein>
<keyword evidence="2" id="KW-0732">Signal</keyword>
<dbReference type="STRING" id="571913.VV02_16115"/>
<evidence type="ECO:0000256" key="2">
    <source>
        <dbReference type="SAM" id="SignalP"/>
    </source>
</evidence>
<dbReference type="InterPro" id="IPR019719">
    <property type="entry name" value="DUF2599"/>
</dbReference>
<organism evidence="3 4">
    <name type="scientific">Luteipulveratus mongoliensis</name>
    <dbReference type="NCBI Taxonomy" id="571913"/>
    <lineage>
        <taxon>Bacteria</taxon>
        <taxon>Bacillati</taxon>
        <taxon>Actinomycetota</taxon>
        <taxon>Actinomycetes</taxon>
        <taxon>Micrococcales</taxon>
        <taxon>Dermacoccaceae</taxon>
        <taxon>Luteipulveratus</taxon>
    </lineage>
</organism>
<evidence type="ECO:0000313" key="3">
    <source>
        <dbReference type="EMBL" id="AKU18993.1"/>
    </source>
</evidence>
<dbReference type="Pfam" id="PF10783">
    <property type="entry name" value="DUF2599"/>
    <property type="match status" value="1"/>
</dbReference>
<feature type="region of interest" description="Disordered" evidence="1">
    <location>
        <begin position="18"/>
        <end position="54"/>
    </location>
</feature>
<accession>A0A0K1JQX6</accession>
<sequence>MRQTALVLVLIGLAGCADSGTETSQTTPPTRATSSPPRPAPTPSPTTAPRPTGPFIASVVWTKRDGRRALSVTPTAALRSSATRDVADAAWREVVARVPSADTRGMADQLACHVLFVPEKLHFYLEPWRPAVGYANTVAAQCNPGDIRDPDQP</sequence>
<dbReference type="EMBL" id="CP011112">
    <property type="protein sequence ID" value="AKU18993.1"/>
    <property type="molecule type" value="Genomic_DNA"/>
</dbReference>
<feature type="compositionally biased region" description="Pro residues" evidence="1">
    <location>
        <begin position="36"/>
        <end position="52"/>
    </location>
</feature>
<reference evidence="3 4" key="1">
    <citation type="submission" date="2015-03" db="EMBL/GenBank/DDBJ databases">
        <title>Luteipulveratus halotolerans sp. nov., a novel actinobacterium (Dermacoccaceae) from Sarawak, Malaysia.</title>
        <authorList>
            <person name="Juboi H."/>
            <person name="Basik A."/>
            <person name="Shamsul S.S."/>
            <person name="Arnold P."/>
            <person name="Schmitt E.K."/>
            <person name="Sanglier J.-J."/>
            <person name="Yeo T."/>
        </authorList>
    </citation>
    <scope>NUCLEOTIDE SEQUENCE [LARGE SCALE GENOMIC DNA]</scope>
    <source>
        <strain evidence="3 4">MN07-A0370</strain>
    </source>
</reference>
<gene>
    <name evidence="3" type="ORF">VV02_16115</name>
</gene>
<evidence type="ECO:0000313" key="4">
    <source>
        <dbReference type="Proteomes" id="UP000066480"/>
    </source>
</evidence>
<name>A0A0K1JQX6_9MICO</name>
<feature type="compositionally biased region" description="Low complexity" evidence="1">
    <location>
        <begin position="26"/>
        <end position="35"/>
    </location>
</feature>
<proteinExistence type="predicted"/>
<dbReference type="AlphaFoldDB" id="A0A0K1JQX6"/>
<dbReference type="Proteomes" id="UP000066480">
    <property type="component" value="Chromosome"/>
</dbReference>
<keyword evidence="4" id="KW-1185">Reference proteome</keyword>
<feature type="chain" id="PRO_5038696759" description="DUF2599 domain-containing protein" evidence="2">
    <location>
        <begin position="20"/>
        <end position="153"/>
    </location>
</feature>
<evidence type="ECO:0000256" key="1">
    <source>
        <dbReference type="SAM" id="MobiDB-lite"/>
    </source>
</evidence>
<feature type="signal peptide" evidence="2">
    <location>
        <begin position="1"/>
        <end position="19"/>
    </location>
</feature>
<evidence type="ECO:0008006" key="5">
    <source>
        <dbReference type="Google" id="ProtNLM"/>
    </source>
</evidence>
<dbReference type="PROSITE" id="PS51257">
    <property type="entry name" value="PROKAR_LIPOPROTEIN"/>
    <property type="match status" value="1"/>
</dbReference>